<reference evidence="2 3" key="1">
    <citation type="submission" date="2021-06" db="EMBL/GenBank/DDBJ databases">
        <authorList>
            <person name="Palmer J.M."/>
        </authorList>
    </citation>
    <scope>NUCLEOTIDE SEQUENCE [LARGE SCALE GENOMIC DNA]</scope>
    <source>
        <strain evidence="2 3">AS_MEX2019</strain>
        <tissue evidence="2">Muscle</tissue>
    </source>
</reference>
<feature type="coiled-coil region" evidence="1">
    <location>
        <begin position="35"/>
        <end position="69"/>
    </location>
</feature>
<name>A0ABV0XKT5_9TELE</name>
<accession>A0ABV0XKT5</accession>
<keyword evidence="3" id="KW-1185">Reference proteome</keyword>
<gene>
    <name evidence="2" type="ORF">AMECASPLE_036863</name>
</gene>
<dbReference type="Proteomes" id="UP001469553">
    <property type="component" value="Unassembled WGS sequence"/>
</dbReference>
<comment type="caution">
    <text evidence="2">The sequence shown here is derived from an EMBL/GenBank/DDBJ whole genome shotgun (WGS) entry which is preliminary data.</text>
</comment>
<organism evidence="2 3">
    <name type="scientific">Ameca splendens</name>
    <dbReference type="NCBI Taxonomy" id="208324"/>
    <lineage>
        <taxon>Eukaryota</taxon>
        <taxon>Metazoa</taxon>
        <taxon>Chordata</taxon>
        <taxon>Craniata</taxon>
        <taxon>Vertebrata</taxon>
        <taxon>Euteleostomi</taxon>
        <taxon>Actinopterygii</taxon>
        <taxon>Neopterygii</taxon>
        <taxon>Teleostei</taxon>
        <taxon>Neoteleostei</taxon>
        <taxon>Acanthomorphata</taxon>
        <taxon>Ovalentaria</taxon>
        <taxon>Atherinomorphae</taxon>
        <taxon>Cyprinodontiformes</taxon>
        <taxon>Goodeidae</taxon>
        <taxon>Ameca</taxon>
    </lineage>
</organism>
<feature type="coiled-coil region" evidence="1">
    <location>
        <begin position="124"/>
        <end position="180"/>
    </location>
</feature>
<evidence type="ECO:0000256" key="1">
    <source>
        <dbReference type="SAM" id="Coils"/>
    </source>
</evidence>
<dbReference type="EMBL" id="JAHRIP010006001">
    <property type="protein sequence ID" value="MEQ2282084.1"/>
    <property type="molecule type" value="Genomic_DNA"/>
</dbReference>
<evidence type="ECO:0000313" key="2">
    <source>
        <dbReference type="EMBL" id="MEQ2282084.1"/>
    </source>
</evidence>
<proteinExistence type="predicted"/>
<evidence type="ECO:0000313" key="3">
    <source>
        <dbReference type="Proteomes" id="UP001469553"/>
    </source>
</evidence>
<sequence>MLNDPFLFFLQRRRDAVGAVKQDAQKILGDGNNLLDEANELSDNINKELEDAEEMKRELGRLHARLDDKVQGLTDGLSDGMLAEHVHEAEEHAKQLNESAAILDGILAEAKNLSFNATAAVHAYSNIKANVDAAEKEAKAAKQSANEALALALGPDVPVKEAAQSALQKSQILLNKAKQLQNGVKGTVCVQCLLDSKQKPFPESMKSLLENQSLIMKCLIGALLRVFSLAL</sequence>
<protein>
    <submittedName>
        <fullName evidence="2">Uncharacterized protein</fullName>
    </submittedName>
</protein>
<keyword evidence="1" id="KW-0175">Coiled coil</keyword>